<keyword evidence="6 10" id="KW-0472">Membrane</keyword>
<evidence type="ECO:0000259" key="13">
    <source>
        <dbReference type="PROSITE" id="PS51914"/>
    </source>
</evidence>
<keyword evidence="3 12" id="KW-0732">Signal</keyword>
<evidence type="ECO:0000256" key="4">
    <source>
        <dbReference type="ARBA" id="ARBA00022734"/>
    </source>
</evidence>
<comment type="subcellular location">
    <subcellularLocation>
        <location evidence="1 10">Endoplasmic reticulum membrane</location>
        <topology evidence="1 10">Peripheral membrane protein</topology>
        <orientation evidence="1 10">Lumenal side</orientation>
    </subcellularLocation>
</comment>
<dbReference type="InterPro" id="IPR044865">
    <property type="entry name" value="MRH_dom"/>
</dbReference>
<dbReference type="RefSeq" id="XP_022580769.1">
    <property type="nucleotide sequence ID" value="XM_022723236.1"/>
</dbReference>
<reference evidence="15" key="1">
    <citation type="journal article" date="2017" name="Genome Biol.">
        <title>Comparative genomics reveals high biological diversity and specific adaptations in the industrially and medically important fungal genus Aspergillus.</title>
        <authorList>
            <person name="de Vries R.P."/>
            <person name="Riley R."/>
            <person name="Wiebenga A."/>
            <person name="Aguilar-Osorio G."/>
            <person name="Amillis S."/>
            <person name="Uchima C.A."/>
            <person name="Anderluh G."/>
            <person name="Asadollahi M."/>
            <person name="Askin M."/>
            <person name="Barry K."/>
            <person name="Battaglia E."/>
            <person name="Bayram O."/>
            <person name="Benocci T."/>
            <person name="Braus-Stromeyer S.A."/>
            <person name="Caldana C."/>
            <person name="Canovas D."/>
            <person name="Cerqueira G.C."/>
            <person name="Chen F."/>
            <person name="Chen W."/>
            <person name="Choi C."/>
            <person name="Clum A."/>
            <person name="Dos Santos R.A."/>
            <person name="Damasio A.R."/>
            <person name="Diallinas G."/>
            <person name="Emri T."/>
            <person name="Fekete E."/>
            <person name="Flipphi M."/>
            <person name="Freyberg S."/>
            <person name="Gallo A."/>
            <person name="Gournas C."/>
            <person name="Habgood R."/>
            <person name="Hainaut M."/>
            <person name="Harispe M.L."/>
            <person name="Henrissat B."/>
            <person name="Hilden K.S."/>
            <person name="Hope R."/>
            <person name="Hossain A."/>
            <person name="Karabika E."/>
            <person name="Karaffa L."/>
            <person name="Karanyi Z."/>
            <person name="Krasevec N."/>
            <person name="Kuo A."/>
            <person name="Kusch H."/>
            <person name="LaButti K."/>
            <person name="Lagendijk E.L."/>
            <person name="Lapidus A."/>
            <person name="Levasseur A."/>
            <person name="Lindquist E."/>
            <person name="Lipzen A."/>
            <person name="Logrieco A.F."/>
            <person name="MacCabe A."/>
            <person name="Maekelae M.R."/>
            <person name="Malavazi I."/>
            <person name="Melin P."/>
            <person name="Meyer V."/>
            <person name="Mielnichuk N."/>
            <person name="Miskei M."/>
            <person name="Molnar A.P."/>
            <person name="Mule G."/>
            <person name="Ngan C.Y."/>
            <person name="Orejas M."/>
            <person name="Orosz E."/>
            <person name="Ouedraogo J.P."/>
            <person name="Overkamp K.M."/>
            <person name="Park H.-S."/>
            <person name="Perrone G."/>
            <person name="Piumi F."/>
            <person name="Punt P.J."/>
            <person name="Ram A.F."/>
            <person name="Ramon A."/>
            <person name="Rauscher S."/>
            <person name="Record E."/>
            <person name="Riano-Pachon D.M."/>
            <person name="Robert V."/>
            <person name="Roehrig J."/>
            <person name="Ruller R."/>
            <person name="Salamov A."/>
            <person name="Salih N.S."/>
            <person name="Samson R.A."/>
            <person name="Sandor E."/>
            <person name="Sanguinetti M."/>
            <person name="Schuetze T."/>
            <person name="Sepcic K."/>
            <person name="Shelest E."/>
            <person name="Sherlock G."/>
            <person name="Sophianopoulou V."/>
            <person name="Squina F.M."/>
            <person name="Sun H."/>
            <person name="Susca A."/>
            <person name="Todd R.B."/>
            <person name="Tsang A."/>
            <person name="Unkles S.E."/>
            <person name="van de Wiele N."/>
            <person name="van Rossen-Uffink D."/>
            <person name="Oliveira J.V."/>
            <person name="Vesth T.C."/>
            <person name="Visser J."/>
            <person name="Yu J.-H."/>
            <person name="Zhou M."/>
            <person name="Andersen M.R."/>
            <person name="Archer D.B."/>
            <person name="Baker S.E."/>
            <person name="Benoit I."/>
            <person name="Brakhage A.A."/>
            <person name="Braus G.H."/>
            <person name="Fischer R."/>
            <person name="Frisvad J.C."/>
            <person name="Goldman G.H."/>
            <person name="Houbraken J."/>
            <person name="Oakley B."/>
            <person name="Pocsi I."/>
            <person name="Scazzocchio C."/>
            <person name="Seiboth B."/>
            <person name="vanKuyk P.A."/>
            <person name="Wortman J."/>
            <person name="Dyer P.S."/>
            <person name="Grigoriev I.V."/>
        </authorList>
    </citation>
    <scope>NUCLEOTIDE SEQUENCE [LARGE SCALE GENOMIC DNA]</scope>
    <source>
        <strain evidence="15">CBS 506.65</strain>
    </source>
</reference>
<keyword evidence="5 10" id="KW-0256">Endoplasmic reticulum</keyword>
<sequence>MSRHTSALVSLLLFAALSGVEAGKKAFNINDDILAYPQYQVTFPDEYVLESEAHELLHSQSHGQVNQQNSQIVLQDGTNAATGAEKLGDGEYLYEEMVLDHRLYLCKIPIVDNEDKNGSANTGGSGEADAQNEVARATERGLELLSELEGKCMYYVSGWWSYSFCYKNQIKQFHALPSGSGVPSYPPMEDRNTQSFILGRFAEGDDDDEIDGDAEPKKASTDLAELQTKGGSRYLVQHLDRGTKCDLTGRPRKVEVQFHCNPQSTDRIGWIKELTTCSYLMVIYTPRLCNDVAFQPQQPDEEHSIECREVLTPDEVSEWEAMQEFFESQNLVEAAIPQYPMVGDIEVGAKKLVGTEGRQIEKGQVASAGDEKVHVVAKRENGKIQRLSKEQLKKFNLDPERIEELKKQLEEVGKGKDWTLELVELNGDRSLRAIVDNEEDVDSNSDSTEETKKTGKTDKTDKTDKTEQEDVAADQHEPPSQEQADDPEEDDVEVELVSWVVLA</sequence>
<keyword evidence="15" id="KW-1185">Reference proteome</keyword>
<dbReference type="STRING" id="1073090.A0A1L9SGF4"/>
<keyword evidence="4 10" id="KW-0430">Lectin</keyword>
<dbReference type="OrthoDB" id="448954at2759"/>
<dbReference type="AlphaFoldDB" id="A0A1L9SGF4"/>
<evidence type="ECO:0000256" key="5">
    <source>
        <dbReference type="ARBA" id="ARBA00022824"/>
    </source>
</evidence>
<organism evidence="14 15">
    <name type="scientific">Penicilliopsis zonata CBS 506.65</name>
    <dbReference type="NCBI Taxonomy" id="1073090"/>
    <lineage>
        <taxon>Eukaryota</taxon>
        <taxon>Fungi</taxon>
        <taxon>Dikarya</taxon>
        <taxon>Ascomycota</taxon>
        <taxon>Pezizomycotina</taxon>
        <taxon>Eurotiomycetes</taxon>
        <taxon>Eurotiomycetidae</taxon>
        <taxon>Eurotiales</taxon>
        <taxon>Aspergillaceae</taxon>
        <taxon>Penicilliopsis</taxon>
    </lineage>
</organism>
<dbReference type="GO" id="GO:0005789">
    <property type="term" value="C:endoplasmic reticulum membrane"/>
    <property type="evidence" value="ECO:0007669"/>
    <property type="project" value="UniProtKB-SubCell"/>
</dbReference>
<dbReference type="Gene3D" id="2.70.130.10">
    <property type="entry name" value="Mannose-6-phosphate receptor binding domain"/>
    <property type="match status" value="1"/>
</dbReference>
<dbReference type="GO" id="GO:0030246">
    <property type="term" value="F:carbohydrate binding"/>
    <property type="evidence" value="ECO:0007669"/>
    <property type="project" value="UniProtKB-UniRule"/>
</dbReference>
<evidence type="ECO:0000256" key="2">
    <source>
        <dbReference type="ARBA" id="ARBA00009918"/>
    </source>
</evidence>
<dbReference type="InterPro" id="IPR012913">
    <property type="entry name" value="OS9-like_dom"/>
</dbReference>
<dbReference type="SUPFAM" id="SSF50911">
    <property type="entry name" value="Mannose 6-phosphate receptor domain"/>
    <property type="match status" value="1"/>
</dbReference>
<dbReference type="InterPro" id="IPR009011">
    <property type="entry name" value="Man6P_isomerase_rcpt-bd_dom_sf"/>
</dbReference>
<protein>
    <recommendedName>
        <fullName evidence="10">Endoplasmic reticulum lectin</fullName>
    </recommendedName>
    <alternativeName>
        <fullName evidence="10">Protein OS-9 homolog</fullName>
    </alternativeName>
</protein>
<dbReference type="GO" id="GO:0030968">
    <property type="term" value="P:endoplasmic reticulum unfolded protein response"/>
    <property type="evidence" value="ECO:0007669"/>
    <property type="project" value="UniProtKB-UniRule"/>
</dbReference>
<dbReference type="InterPro" id="IPR045149">
    <property type="entry name" value="OS-9-like"/>
</dbReference>
<accession>A0A1L9SGF4</accession>
<evidence type="ECO:0000256" key="10">
    <source>
        <dbReference type="RuleBase" id="RU369099"/>
    </source>
</evidence>
<feature type="region of interest" description="Disordered" evidence="11">
    <location>
        <begin position="436"/>
        <end position="492"/>
    </location>
</feature>
<keyword evidence="7" id="KW-1015">Disulfide bond</keyword>
<dbReference type="FunFam" id="2.70.130.10:FF:000025">
    <property type="entry name" value="Protein OS-9 homolog"/>
    <property type="match status" value="1"/>
</dbReference>
<dbReference type="GO" id="GO:0030970">
    <property type="term" value="P:retrograde protein transport, ER to cytosol"/>
    <property type="evidence" value="ECO:0007669"/>
    <property type="project" value="TreeGrafter"/>
</dbReference>
<feature type="compositionally biased region" description="Acidic residues" evidence="11">
    <location>
        <begin position="483"/>
        <end position="492"/>
    </location>
</feature>
<dbReference type="EMBL" id="KV878343">
    <property type="protein sequence ID" value="OJJ46259.1"/>
    <property type="molecule type" value="Genomic_DNA"/>
</dbReference>
<evidence type="ECO:0000256" key="11">
    <source>
        <dbReference type="SAM" id="MobiDB-lite"/>
    </source>
</evidence>
<dbReference type="PROSITE" id="PS51914">
    <property type="entry name" value="MRH"/>
    <property type="match status" value="1"/>
</dbReference>
<evidence type="ECO:0000256" key="1">
    <source>
        <dbReference type="ARBA" id="ARBA00004367"/>
    </source>
</evidence>
<dbReference type="GO" id="GO:0005788">
    <property type="term" value="C:endoplasmic reticulum lumen"/>
    <property type="evidence" value="ECO:0007669"/>
    <property type="project" value="UniProtKB-UniRule"/>
</dbReference>
<evidence type="ECO:0000313" key="14">
    <source>
        <dbReference type="EMBL" id="OJJ46259.1"/>
    </source>
</evidence>
<proteinExistence type="inferred from homology"/>
<dbReference type="Pfam" id="PF07915">
    <property type="entry name" value="PRKCSH"/>
    <property type="match status" value="1"/>
</dbReference>
<dbReference type="PANTHER" id="PTHR15414:SF0">
    <property type="entry name" value="ENDOPLASMIC RETICULUM LECTIN 1"/>
    <property type="match status" value="1"/>
</dbReference>
<evidence type="ECO:0000256" key="3">
    <source>
        <dbReference type="ARBA" id="ARBA00022729"/>
    </source>
</evidence>
<feature type="domain" description="MRH" evidence="13">
    <location>
        <begin position="150"/>
        <end position="291"/>
    </location>
</feature>
<evidence type="ECO:0000256" key="8">
    <source>
        <dbReference type="ARBA" id="ARBA00057311"/>
    </source>
</evidence>
<evidence type="ECO:0000256" key="7">
    <source>
        <dbReference type="ARBA" id="ARBA00023157"/>
    </source>
</evidence>
<evidence type="ECO:0000256" key="9">
    <source>
        <dbReference type="ARBA" id="ARBA00063653"/>
    </source>
</evidence>
<dbReference type="PANTHER" id="PTHR15414">
    <property type="entry name" value="OS-9-RELATED"/>
    <property type="match status" value="1"/>
</dbReference>
<evidence type="ECO:0000256" key="12">
    <source>
        <dbReference type="SAM" id="SignalP"/>
    </source>
</evidence>
<dbReference type="Proteomes" id="UP000184188">
    <property type="component" value="Unassembled WGS sequence"/>
</dbReference>
<comment type="similarity">
    <text evidence="2 10">Belongs to the OS-9 family.</text>
</comment>
<feature type="signal peptide" evidence="12">
    <location>
        <begin position="1"/>
        <end position="22"/>
    </location>
</feature>
<dbReference type="VEuPathDB" id="FungiDB:ASPZODRAFT_133288"/>
<evidence type="ECO:0000256" key="6">
    <source>
        <dbReference type="ARBA" id="ARBA00023136"/>
    </source>
</evidence>
<feature type="chain" id="PRO_5012159997" description="Endoplasmic reticulum lectin" evidence="12">
    <location>
        <begin position="23"/>
        <end position="503"/>
    </location>
</feature>
<feature type="compositionally biased region" description="Basic and acidic residues" evidence="11">
    <location>
        <begin position="449"/>
        <end position="479"/>
    </location>
</feature>
<comment type="subunit">
    <text evidence="9">Interacts with missfolded ER lumenal proteins.</text>
</comment>
<name>A0A1L9SGF4_9EURO</name>
<comment type="function">
    <text evidence="8 10">Lectin involved in the quality control of the secretory pathway. As a member of the endoplasmic reticulum-associated degradation lumenal (ERAD-L) surveillance system, targets misfolded endoplasmic reticulum lumenal glycoproteins for degradation.</text>
</comment>
<gene>
    <name evidence="14" type="ORF">ASPZODRAFT_133288</name>
</gene>
<dbReference type="GeneID" id="34609701"/>
<evidence type="ECO:0000313" key="15">
    <source>
        <dbReference type="Proteomes" id="UP000184188"/>
    </source>
</evidence>